<evidence type="ECO:0000313" key="1">
    <source>
        <dbReference type="EMBL" id="KAG6958406.1"/>
    </source>
</evidence>
<dbReference type="AlphaFoldDB" id="A0A8J5IW07"/>
<evidence type="ECO:0008006" key="3">
    <source>
        <dbReference type="Google" id="ProtNLM"/>
    </source>
</evidence>
<sequence length="185" mass="20144">MECARNTRMGLQTCDAQARWGGGSGVVRAFGAAAETQQAGELHAHFAVWLHGFPQTSLAHPALCPKDAGILEPVEVGLEAFRRPVDGCPAPITARCTKCGSEYRDKDISDSAIGDLATKCGTILTDGYADYLKCRATRIDTPGSLEASLTQSVVIRDVQVRFWTHSRSCFKVSILYHLFYNYKTG</sequence>
<protein>
    <recommendedName>
        <fullName evidence="3">Helitron helicase-like domain-containing protein</fullName>
    </recommendedName>
</protein>
<gene>
    <name evidence="1" type="ORF">JG688_00010530</name>
</gene>
<keyword evidence="2" id="KW-1185">Reference proteome</keyword>
<name>A0A8J5IW07_9STRA</name>
<accession>A0A8J5IW07</accession>
<dbReference type="Proteomes" id="UP000709295">
    <property type="component" value="Unassembled WGS sequence"/>
</dbReference>
<dbReference type="EMBL" id="JAENGY010000673">
    <property type="protein sequence ID" value="KAG6958406.1"/>
    <property type="molecule type" value="Genomic_DNA"/>
</dbReference>
<reference evidence="1" key="1">
    <citation type="submission" date="2021-01" db="EMBL/GenBank/DDBJ databases">
        <title>Phytophthora aleatoria, a newly-described species from Pinus radiata is distinct from Phytophthora cactorum isolates based on comparative genomics.</title>
        <authorList>
            <person name="Mcdougal R."/>
            <person name="Panda P."/>
            <person name="Williams N."/>
            <person name="Studholme D.J."/>
        </authorList>
    </citation>
    <scope>NUCLEOTIDE SEQUENCE</scope>
    <source>
        <strain evidence="1">NZFS 4037</strain>
    </source>
</reference>
<comment type="caution">
    <text evidence="1">The sequence shown here is derived from an EMBL/GenBank/DDBJ whole genome shotgun (WGS) entry which is preliminary data.</text>
</comment>
<proteinExistence type="predicted"/>
<evidence type="ECO:0000313" key="2">
    <source>
        <dbReference type="Proteomes" id="UP000709295"/>
    </source>
</evidence>
<organism evidence="1 2">
    <name type="scientific">Phytophthora aleatoria</name>
    <dbReference type="NCBI Taxonomy" id="2496075"/>
    <lineage>
        <taxon>Eukaryota</taxon>
        <taxon>Sar</taxon>
        <taxon>Stramenopiles</taxon>
        <taxon>Oomycota</taxon>
        <taxon>Peronosporomycetes</taxon>
        <taxon>Peronosporales</taxon>
        <taxon>Peronosporaceae</taxon>
        <taxon>Phytophthora</taxon>
    </lineage>
</organism>